<evidence type="ECO:0000256" key="6">
    <source>
        <dbReference type="ARBA" id="ARBA00023242"/>
    </source>
</evidence>
<organism evidence="10 11">
    <name type="scientific">Amanita thiersii Skay4041</name>
    <dbReference type="NCBI Taxonomy" id="703135"/>
    <lineage>
        <taxon>Eukaryota</taxon>
        <taxon>Fungi</taxon>
        <taxon>Dikarya</taxon>
        <taxon>Basidiomycota</taxon>
        <taxon>Agaricomycotina</taxon>
        <taxon>Agaricomycetes</taxon>
        <taxon>Agaricomycetidae</taxon>
        <taxon>Agaricales</taxon>
        <taxon>Pluteineae</taxon>
        <taxon>Amanitaceae</taxon>
        <taxon>Amanita</taxon>
    </lineage>
</organism>
<evidence type="ECO:0000256" key="3">
    <source>
        <dbReference type="ARBA" id="ARBA00022737"/>
    </source>
</evidence>
<accession>A0A2A9NKU9</accession>
<dbReference type="InterPro" id="IPR050888">
    <property type="entry name" value="ZnF_C2H2-type_TF"/>
</dbReference>
<feature type="region of interest" description="Disordered" evidence="8">
    <location>
        <begin position="272"/>
        <end position="292"/>
    </location>
</feature>
<keyword evidence="11" id="KW-1185">Reference proteome</keyword>
<comment type="subcellular location">
    <subcellularLocation>
        <location evidence="1">Nucleus</location>
    </subcellularLocation>
</comment>
<dbReference type="Pfam" id="PF00096">
    <property type="entry name" value="zf-C2H2"/>
    <property type="match status" value="2"/>
</dbReference>
<keyword evidence="3" id="KW-0677">Repeat</keyword>
<dbReference type="GO" id="GO:0005634">
    <property type="term" value="C:nucleus"/>
    <property type="evidence" value="ECO:0007669"/>
    <property type="project" value="UniProtKB-SubCell"/>
</dbReference>
<evidence type="ECO:0000256" key="8">
    <source>
        <dbReference type="SAM" id="MobiDB-lite"/>
    </source>
</evidence>
<keyword evidence="2" id="KW-0479">Metal-binding</keyword>
<sequence>MSQIVFKPVKTKASKGVQCPECLETLSRSSDLSRHMKLHDPNPEMLSCPHCSFKTRQKSNLTTHINGHTGAKPHHCPSCDFATGDPGMLTKHRRRLHGYIPKQRQRKSKVPDQPSSSDSSHDELGKRSRSGEDDAEESQDSTRVKRRRIAEDDEALPGHASLSKGDTAVTSTPSRVEKPAYKLASLEAIPLLQLIGIPTTPNHPPNQSISQTAQDASRHLCTCSMCYFCSTQLIAHQSIATEPMLNTQLPQRHEGPKLLSLRNDFDWSSLQSEIPSGHSISPPSSLDHSPCTPSPSFYRNVNTVGDFQGNLVSPLSGYQGGSLNGLQCDYLQNAGSKNSSTGVSAPSGDAFDFNSLFNIPLSDLHPVGRESANAGIVDSTVDPFISLPLGLPDFGETALRRALQQYPESSFFEDKEFSTRR</sequence>
<dbReference type="STRING" id="703135.A0A2A9NKU9"/>
<dbReference type="InterPro" id="IPR013087">
    <property type="entry name" value="Znf_C2H2_type"/>
</dbReference>
<dbReference type="PANTHER" id="PTHR24406">
    <property type="entry name" value="TRANSCRIPTIONAL REPRESSOR CTCFL-RELATED"/>
    <property type="match status" value="1"/>
</dbReference>
<feature type="compositionally biased region" description="Basic and acidic residues" evidence="8">
    <location>
        <begin position="119"/>
        <end position="132"/>
    </location>
</feature>
<evidence type="ECO:0000256" key="5">
    <source>
        <dbReference type="ARBA" id="ARBA00022833"/>
    </source>
</evidence>
<name>A0A2A9NKU9_9AGAR</name>
<dbReference type="InterPro" id="IPR036236">
    <property type="entry name" value="Znf_C2H2_sf"/>
</dbReference>
<evidence type="ECO:0000256" key="1">
    <source>
        <dbReference type="ARBA" id="ARBA00004123"/>
    </source>
</evidence>
<evidence type="ECO:0000313" key="11">
    <source>
        <dbReference type="Proteomes" id="UP000242287"/>
    </source>
</evidence>
<feature type="compositionally biased region" description="Low complexity" evidence="8">
    <location>
        <begin position="272"/>
        <end position="285"/>
    </location>
</feature>
<evidence type="ECO:0000256" key="2">
    <source>
        <dbReference type="ARBA" id="ARBA00022723"/>
    </source>
</evidence>
<keyword evidence="4 7" id="KW-0863">Zinc-finger</keyword>
<feature type="domain" description="C2H2-type" evidence="9">
    <location>
        <begin position="17"/>
        <end position="44"/>
    </location>
</feature>
<dbReference type="SUPFAM" id="SSF57667">
    <property type="entry name" value="beta-beta-alpha zinc fingers"/>
    <property type="match status" value="1"/>
</dbReference>
<dbReference type="GO" id="GO:0008270">
    <property type="term" value="F:zinc ion binding"/>
    <property type="evidence" value="ECO:0007669"/>
    <property type="project" value="UniProtKB-KW"/>
</dbReference>
<dbReference type="SMART" id="SM00355">
    <property type="entry name" value="ZnF_C2H2"/>
    <property type="match status" value="3"/>
</dbReference>
<evidence type="ECO:0000256" key="7">
    <source>
        <dbReference type="PROSITE-ProRule" id="PRU00042"/>
    </source>
</evidence>
<keyword evidence="5" id="KW-0862">Zinc</keyword>
<protein>
    <recommendedName>
        <fullName evidence="9">C2H2-type domain-containing protein</fullName>
    </recommendedName>
</protein>
<reference evidence="10 11" key="1">
    <citation type="submission" date="2014-02" db="EMBL/GenBank/DDBJ databases">
        <title>Transposable element dynamics among asymbiotic and ectomycorrhizal Amanita fungi.</title>
        <authorList>
            <consortium name="DOE Joint Genome Institute"/>
            <person name="Hess J."/>
            <person name="Skrede I."/>
            <person name="Wolfe B."/>
            <person name="LaButti K."/>
            <person name="Ohm R.A."/>
            <person name="Grigoriev I.V."/>
            <person name="Pringle A."/>
        </authorList>
    </citation>
    <scope>NUCLEOTIDE SEQUENCE [LARGE SCALE GENOMIC DNA]</scope>
    <source>
        <strain evidence="10 11">SKay4041</strain>
    </source>
</reference>
<keyword evidence="6" id="KW-0539">Nucleus</keyword>
<dbReference type="EMBL" id="KZ301986">
    <property type="protein sequence ID" value="PFH51605.1"/>
    <property type="molecule type" value="Genomic_DNA"/>
</dbReference>
<feature type="domain" description="C2H2-type" evidence="9">
    <location>
        <begin position="46"/>
        <end position="73"/>
    </location>
</feature>
<evidence type="ECO:0000313" key="10">
    <source>
        <dbReference type="EMBL" id="PFH51605.1"/>
    </source>
</evidence>
<dbReference type="PROSITE" id="PS00028">
    <property type="entry name" value="ZINC_FINGER_C2H2_1"/>
    <property type="match status" value="1"/>
</dbReference>
<dbReference type="Gene3D" id="3.30.160.60">
    <property type="entry name" value="Classic Zinc Finger"/>
    <property type="match status" value="2"/>
</dbReference>
<dbReference type="AlphaFoldDB" id="A0A2A9NKU9"/>
<dbReference type="Proteomes" id="UP000242287">
    <property type="component" value="Unassembled WGS sequence"/>
</dbReference>
<feature type="compositionally biased region" description="Basic residues" evidence="8">
    <location>
        <begin position="98"/>
        <end position="108"/>
    </location>
</feature>
<proteinExistence type="predicted"/>
<dbReference type="PROSITE" id="PS50157">
    <property type="entry name" value="ZINC_FINGER_C2H2_2"/>
    <property type="match status" value="2"/>
</dbReference>
<evidence type="ECO:0000256" key="4">
    <source>
        <dbReference type="ARBA" id="ARBA00022771"/>
    </source>
</evidence>
<gene>
    <name evidence="10" type="ORF">AMATHDRAFT_58709</name>
</gene>
<dbReference type="OrthoDB" id="654211at2759"/>
<evidence type="ECO:0000259" key="9">
    <source>
        <dbReference type="PROSITE" id="PS50157"/>
    </source>
</evidence>
<feature type="region of interest" description="Disordered" evidence="8">
    <location>
        <begin position="98"/>
        <end position="176"/>
    </location>
</feature>